<accession>A0A1V9ZP49</accession>
<dbReference type="EMBL" id="JNBR01000043">
    <property type="protein sequence ID" value="OQR99749.1"/>
    <property type="molecule type" value="Genomic_DNA"/>
</dbReference>
<keyword evidence="4" id="KW-1185">Reference proteome</keyword>
<proteinExistence type="predicted"/>
<sequence>MMQRFHRWLLCVAAIARAATAISDDRLFLPWTDATDSPMLLHASNPQAIHSPACERTGGAQSDCVYPIAVTLSNCFDASARVAIETWVGHLQTLTADEVYLVDGQQCALLWETIKCYRNPSYTSTNDGAASNADIYKVYYGTTSPSYDTATPHEASEVLDTLKLQGRLLAPLVPEKRIVAVLTSAASASFVSAVAHDRGVAHVSTLTIGNGTTLDDLYDVDLIALWRFPHLDTWFFCSSRLLHGRPTFYLDANRTRQCLCRCPLGYDMVQRAAGPVCEEVVETTTGTCVHSNRTYVYEIASSSADRDDHNQCHIEHIPSMHQTPYPVQPSFTVDFSIYGDGDVITARSAPWTASPASRGALLDGIAWTAPGAYVIQVSTSNSTCEACLVITDMFRPQSTQMCPKPLCDELVASFCGLMQPGLAEYTPANVVAVQELVDAHYAYGEDAENDGCSAERCDATSFARREFFAVNYTLIDFARGRSCFHDPLPNAIQAQLQESPFGADGGKLQLHVPVPPGLCTRCCQYNTQLRELYVPFSDCGPAPEPICVGNDAGCSTHQCLQGTGATFFLASATVAPAYAAATVRLLRTLYYDMGYDEKTQVHIQLDCFVIGATDEKCAHSTTLAALLELSSGVTDHSLFHQASASYVFWRFRLDRGAWRDAVATAPLWFGASVTTVEVQAWSQCGIVLETTLDVVLHPREPVCVAEAFDTMWYQTSAQDSGDGALCTVPGAAFAELTFDYDPSMGLACRGNDSVIPWALSRVTCQAQYLNATVASSPLVNATGAVVRRFAVFLDPTTAVTEVGITCAFAYTSVSYRATHTVNVTKTVTITPCVGTDNTFVSPSAQVCQGVMVDRQGPDSRVRYVSQSCPEETTCRPLLALPIDDYDESPQFDSTQDVFHCQAPSTMLLLRWRPQAALGYIMSGACCLLLLASGVIYYGQPRRPLNDDYRLVWDP</sequence>
<feature type="signal peptide" evidence="2">
    <location>
        <begin position="1"/>
        <end position="21"/>
    </location>
</feature>
<evidence type="ECO:0000313" key="3">
    <source>
        <dbReference type="EMBL" id="OQR99749.1"/>
    </source>
</evidence>
<gene>
    <name evidence="3" type="ORF">ACHHYP_04647</name>
</gene>
<dbReference type="AlphaFoldDB" id="A0A1V9ZP49"/>
<evidence type="ECO:0008006" key="5">
    <source>
        <dbReference type="Google" id="ProtNLM"/>
    </source>
</evidence>
<name>A0A1V9ZP49_ACHHY</name>
<feature type="chain" id="PRO_5012258173" description="Secreted protein" evidence="2">
    <location>
        <begin position="22"/>
        <end position="954"/>
    </location>
</feature>
<evidence type="ECO:0000256" key="1">
    <source>
        <dbReference type="SAM" id="Phobius"/>
    </source>
</evidence>
<organism evidence="3 4">
    <name type="scientific">Achlya hypogyna</name>
    <name type="common">Oomycete</name>
    <name type="synonym">Protoachlya hypogyna</name>
    <dbReference type="NCBI Taxonomy" id="1202772"/>
    <lineage>
        <taxon>Eukaryota</taxon>
        <taxon>Sar</taxon>
        <taxon>Stramenopiles</taxon>
        <taxon>Oomycota</taxon>
        <taxon>Saprolegniomycetes</taxon>
        <taxon>Saprolegniales</taxon>
        <taxon>Achlyaceae</taxon>
        <taxon>Achlya</taxon>
    </lineage>
</organism>
<dbReference type="OrthoDB" id="74957at2759"/>
<keyword evidence="1" id="KW-1133">Transmembrane helix</keyword>
<evidence type="ECO:0000313" key="4">
    <source>
        <dbReference type="Proteomes" id="UP000243579"/>
    </source>
</evidence>
<feature type="transmembrane region" description="Helical" evidence="1">
    <location>
        <begin position="916"/>
        <end position="938"/>
    </location>
</feature>
<evidence type="ECO:0000256" key="2">
    <source>
        <dbReference type="SAM" id="SignalP"/>
    </source>
</evidence>
<keyword evidence="2" id="KW-0732">Signal</keyword>
<protein>
    <recommendedName>
        <fullName evidence="5">Secreted protein</fullName>
    </recommendedName>
</protein>
<reference evidence="3 4" key="1">
    <citation type="journal article" date="2014" name="Genome Biol. Evol.">
        <title>The secreted proteins of Achlya hypogyna and Thraustotheca clavata identify the ancestral oomycete secretome and reveal gene acquisitions by horizontal gene transfer.</title>
        <authorList>
            <person name="Misner I."/>
            <person name="Blouin N."/>
            <person name="Leonard G."/>
            <person name="Richards T.A."/>
            <person name="Lane C.E."/>
        </authorList>
    </citation>
    <scope>NUCLEOTIDE SEQUENCE [LARGE SCALE GENOMIC DNA]</scope>
    <source>
        <strain evidence="3 4">ATCC 48635</strain>
    </source>
</reference>
<keyword evidence="1" id="KW-0812">Transmembrane</keyword>
<keyword evidence="1" id="KW-0472">Membrane</keyword>
<comment type="caution">
    <text evidence="3">The sequence shown here is derived from an EMBL/GenBank/DDBJ whole genome shotgun (WGS) entry which is preliminary data.</text>
</comment>
<dbReference type="STRING" id="1202772.A0A1V9ZP49"/>
<dbReference type="Proteomes" id="UP000243579">
    <property type="component" value="Unassembled WGS sequence"/>
</dbReference>